<dbReference type="PRINTS" id="PR00738">
    <property type="entry name" value="GLHYDRLASE20"/>
</dbReference>
<dbReference type="Gene3D" id="3.30.379.10">
    <property type="entry name" value="Chitobiase/beta-hexosaminidase domain 2-like"/>
    <property type="match status" value="1"/>
</dbReference>
<evidence type="ECO:0000313" key="10">
    <source>
        <dbReference type="Proteomes" id="UP001500016"/>
    </source>
</evidence>
<dbReference type="EMBL" id="BAAAPE010000015">
    <property type="protein sequence ID" value="GAA2094265.1"/>
    <property type="molecule type" value="Genomic_DNA"/>
</dbReference>
<dbReference type="Gene3D" id="3.20.20.80">
    <property type="entry name" value="Glycosidases"/>
    <property type="match status" value="1"/>
</dbReference>
<evidence type="ECO:0000256" key="1">
    <source>
        <dbReference type="ARBA" id="ARBA00001231"/>
    </source>
</evidence>
<name>A0ABP5IA30_9ACTN</name>
<evidence type="ECO:0000256" key="4">
    <source>
        <dbReference type="ARBA" id="ARBA00022801"/>
    </source>
</evidence>
<dbReference type="InterPro" id="IPR017853">
    <property type="entry name" value="GH"/>
</dbReference>
<dbReference type="InterPro" id="IPR015882">
    <property type="entry name" value="HEX_bac_N"/>
</dbReference>
<evidence type="ECO:0000313" key="9">
    <source>
        <dbReference type="EMBL" id="GAA2094265.1"/>
    </source>
</evidence>
<feature type="region of interest" description="Disordered" evidence="6">
    <location>
        <begin position="486"/>
        <end position="526"/>
    </location>
</feature>
<comment type="catalytic activity">
    <reaction evidence="1">
        <text>Hydrolysis of terminal non-reducing N-acetyl-D-hexosamine residues in N-acetyl-beta-D-hexosaminides.</text>
        <dbReference type="EC" id="3.2.1.52"/>
    </reaction>
</comment>
<dbReference type="InterPro" id="IPR025705">
    <property type="entry name" value="Beta_hexosaminidase_sua/sub"/>
</dbReference>
<keyword evidence="4" id="KW-0378">Hydrolase</keyword>
<evidence type="ECO:0000256" key="3">
    <source>
        <dbReference type="ARBA" id="ARBA00012663"/>
    </source>
</evidence>
<feature type="domain" description="Glycoside hydrolase family 20 catalytic" evidence="7">
    <location>
        <begin position="104"/>
        <end position="456"/>
    </location>
</feature>
<comment type="similarity">
    <text evidence="2">Belongs to the glycosyl hydrolase 20 family.</text>
</comment>
<dbReference type="SUPFAM" id="SSF51445">
    <property type="entry name" value="(Trans)glycosidases"/>
    <property type="match status" value="1"/>
</dbReference>
<dbReference type="PANTHER" id="PTHR22600:SF57">
    <property type="entry name" value="BETA-N-ACETYLHEXOSAMINIDASE"/>
    <property type="match status" value="1"/>
</dbReference>
<dbReference type="CDD" id="cd06563">
    <property type="entry name" value="GH20_chitobiase-like"/>
    <property type="match status" value="1"/>
</dbReference>
<dbReference type="InterPro" id="IPR015883">
    <property type="entry name" value="Glyco_hydro_20_cat"/>
</dbReference>
<dbReference type="Pfam" id="PF00728">
    <property type="entry name" value="Glyco_hydro_20"/>
    <property type="match status" value="1"/>
</dbReference>
<reference evidence="10" key="1">
    <citation type="journal article" date="2019" name="Int. J. Syst. Evol. Microbiol.">
        <title>The Global Catalogue of Microorganisms (GCM) 10K type strain sequencing project: providing services to taxonomists for standard genome sequencing and annotation.</title>
        <authorList>
            <consortium name="The Broad Institute Genomics Platform"/>
            <consortium name="The Broad Institute Genome Sequencing Center for Infectious Disease"/>
            <person name="Wu L."/>
            <person name="Ma J."/>
        </authorList>
    </citation>
    <scope>NUCLEOTIDE SEQUENCE [LARGE SCALE GENOMIC DNA]</scope>
    <source>
        <strain evidence="10">JCM 15478</strain>
    </source>
</reference>
<evidence type="ECO:0000256" key="5">
    <source>
        <dbReference type="ARBA" id="ARBA00023295"/>
    </source>
</evidence>
<dbReference type="PANTHER" id="PTHR22600">
    <property type="entry name" value="BETA-HEXOSAMINIDASE"/>
    <property type="match status" value="1"/>
</dbReference>
<dbReference type="SUPFAM" id="SSF55545">
    <property type="entry name" value="beta-N-acetylhexosaminidase-like domain"/>
    <property type="match status" value="1"/>
</dbReference>
<evidence type="ECO:0000259" key="7">
    <source>
        <dbReference type="Pfam" id="PF00728"/>
    </source>
</evidence>
<organism evidence="9 10">
    <name type="scientific">Streptomyces albiaxialis</name>
    <dbReference type="NCBI Taxonomy" id="329523"/>
    <lineage>
        <taxon>Bacteria</taxon>
        <taxon>Bacillati</taxon>
        <taxon>Actinomycetota</taxon>
        <taxon>Actinomycetes</taxon>
        <taxon>Kitasatosporales</taxon>
        <taxon>Streptomycetaceae</taxon>
        <taxon>Streptomyces</taxon>
    </lineage>
</organism>
<dbReference type="Proteomes" id="UP001500016">
    <property type="component" value="Unassembled WGS sequence"/>
</dbReference>
<evidence type="ECO:0000256" key="6">
    <source>
        <dbReference type="SAM" id="MobiDB-lite"/>
    </source>
</evidence>
<proteinExistence type="inferred from homology"/>
<comment type="caution">
    <text evidence="9">The sequence shown here is derived from an EMBL/GenBank/DDBJ whole genome shotgun (WGS) entry which is preliminary data.</text>
</comment>
<feature type="compositionally biased region" description="Pro residues" evidence="6">
    <location>
        <begin position="504"/>
        <end position="518"/>
    </location>
</feature>
<feature type="domain" description="Beta-hexosaminidase bacterial type N-terminal" evidence="8">
    <location>
        <begin position="5"/>
        <end position="101"/>
    </location>
</feature>
<gene>
    <name evidence="9" type="ORF">GCM10009801_62120</name>
</gene>
<dbReference type="EC" id="3.2.1.52" evidence="3"/>
<sequence length="526" mass="55963">MRLGVDRGAEPEAALLRAALDACGILTDGAPADAPEVLLRFGPTPQGGPEAYRLEIDGRRADAARVVLTADTREGLARGIQTLRQLLHAAPELPCCLIDDAPRFPWRGVMLDVARHFLPKPAVLRMIDLAALHRLNTVHLHLTDDQGWRLPVPGRPRLTEVGGWREGTLVGHATRPLGFDPTPHGGSWSRADLAEIAAYAGARHLTLVPEVDMPGHVQAALAAYPSLGVTGPHGVACGWGVSPHVLAPTEEALGFAREVLDAVLGVFDSPVVHLGGDECPRTEWRADPAVRARARALGLPSVDATQSWFHARLAEHVRAAGRRVAGWDEMAEGGEAPEDAVVMAWRDWVRPGVAGAALAAGHDVVQCPAGFTYLDQYQSDGPDERLAQDGHLPLEKAAAFDPLAVGIPEGTLDAPGAGRVLGVQAQLWSEYLPTPEAVEYMAFPRLGALAEAGWSSTARRAEHPFAGRAAAYTALLDAFGVNYRPLDGPRPWQRGGTGRRARPAGPPPGDDTPPPTPDDIPSRGES</sequence>
<evidence type="ECO:0000256" key="2">
    <source>
        <dbReference type="ARBA" id="ARBA00006285"/>
    </source>
</evidence>
<accession>A0ABP5IA30</accession>
<evidence type="ECO:0000259" key="8">
    <source>
        <dbReference type="Pfam" id="PF02838"/>
    </source>
</evidence>
<keyword evidence="10" id="KW-1185">Reference proteome</keyword>
<keyword evidence="5" id="KW-0326">Glycosidase</keyword>
<protein>
    <recommendedName>
        <fullName evidence="3">beta-N-acetylhexosaminidase</fullName>
        <ecNumber evidence="3">3.2.1.52</ecNumber>
    </recommendedName>
</protein>
<dbReference type="Pfam" id="PF02838">
    <property type="entry name" value="Glyco_hydro_20b"/>
    <property type="match status" value="1"/>
</dbReference>
<dbReference type="InterPro" id="IPR029018">
    <property type="entry name" value="Hex-like_dom2"/>
</dbReference>